<organism evidence="3 4">
    <name type="scientific">Synechocystis sp. (strain ATCC 27184 / PCC 6803 / Kazusa)</name>
    <dbReference type="NCBI Taxonomy" id="1111708"/>
    <lineage>
        <taxon>Bacteria</taxon>
        <taxon>Bacillati</taxon>
        <taxon>Cyanobacteriota</taxon>
        <taxon>Cyanophyceae</taxon>
        <taxon>Synechococcales</taxon>
        <taxon>Merismopediaceae</taxon>
        <taxon>Synechocystis</taxon>
    </lineage>
</organism>
<dbReference type="CDD" id="cd00371">
    <property type="entry name" value="HMA"/>
    <property type="match status" value="1"/>
</dbReference>
<dbReference type="PDBsum" id="2XMJ"/>
<comment type="interaction">
    <interactant intactId="EBI-904975">
        <id>P73213</id>
    </interactant>
    <interactant intactId="EBI-904982">
        <id>P73241</id>
        <label>pacS</label>
    </interactant>
    <organismsDiffer>false</organismsDiffer>
    <experiments>3</experiments>
</comment>
<reference evidence="3 4" key="2">
    <citation type="journal article" date="1996" name="DNA Res.">
        <title>Sequence analysis of the genome of the unicellular cyanobacterium Synechocystis sp. strain PCC6803. II. Sequence determination of the entire genome and assignment of potential protein-coding regions.</title>
        <authorList>
            <person name="Kaneko T."/>
            <person name="Sato S."/>
            <person name="Kotani H."/>
            <person name="Tanaka A."/>
            <person name="Asamizu E."/>
            <person name="Nakamura Y."/>
            <person name="Miyajima N."/>
            <person name="Hirosawa M."/>
            <person name="Sugiura M."/>
            <person name="Sasamoto S."/>
            <person name="Kimura T."/>
            <person name="Hosouchi T."/>
            <person name="Matsuno A."/>
            <person name="Muraki A."/>
            <person name="Nakazaki N."/>
            <person name="Naruo K."/>
            <person name="Okumura S."/>
            <person name="Shimpo S."/>
            <person name="Takeuchi C."/>
            <person name="Wada T."/>
            <person name="Watanabe A."/>
            <person name="Yamada M."/>
            <person name="Yasuda M."/>
            <person name="Tabata S."/>
        </authorList>
    </citation>
    <scope>NUCLEOTIDE SEQUENCE [LARGE SCALE GENOMIC DNA]</scope>
    <source>
        <strain evidence="4">ATCC 27184 / PCC 6803 / Kazusa</strain>
    </source>
</reference>
<dbReference type="PaxDb" id="1148-1652317"/>
<feature type="binding site" evidence="9">
    <location>
        <position position="61"/>
    </location>
    <ligand>
        <name>Cu(+)</name>
        <dbReference type="ChEBI" id="CHEBI:49552"/>
        <label>2</label>
    </ligand>
</feature>
<feature type="binding site" evidence="9">
    <location>
        <position position="15"/>
    </location>
    <ligand>
        <name>Cu(+)</name>
        <dbReference type="ChEBI" id="CHEBI:49552"/>
        <label>2</label>
    </ligand>
</feature>
<dbReference type="EMBL" id="BA000022">
    <property type="protein sequence ID" value="BAA17240.1"/>
    <property type="molecule type" value="Genomic_DNA"/>
</dbReference>
<keyword evidence="4" id="KW-1185">Reference proteome</keyword>
<dbReference type="InterPro" id="IPR006121">
    <property type="entry name" value="HMA_dom"/>
</dbReference>
<evidence type="ECO:0007829" key="8">
    <source>
        <dbReference type="PDB" id="2XMT"/>
    </source>
</evidence>
<dbReference type="STRING" id="1148.gene:10498103"/>
<dbReference type="PIR" id="S75326">
    <property type="entry name" value="S75326"/>
</dbReference>
<evidence type="ECO:0007829" key="5">
    <source>
        <dbReference type="PDB" id="1SB6"/>
    </source>
</evidence>
<dbReference type="PDB" id="4A47">
    <property type="method" value="X-ray"/>
    <property type="resolution" value="1.90 A"/>
    <property type="chains" value="A/B/C/D=2-64"/>
</dbReference>
<evidence type="ECO:0007829" key="6">
    <source>
        <dbReference type="PDB" id="2XMJ"/>
    </source>
</evidence>
<gene>
    <name evidence="3" type="ordered locus">ssr2857</name>
</gene>
<dbReference type="PDBsum" id="4A47"/>
<proteinExistence type="evidence at protein level"/>
<keyword evidence="11 12" id="KW-0862">Zinc</keyword>
<dbReference type="PDB" id="2XMM">
    <property type="method" value="X-ray"/>
    <property type="resolution" value="1.65 A"/>
    <property type="chains" value="A/B=1-64"/>
</dbReference>
<dbReference type="PROSITE" id="PS01047">
    <property type="entry name" value="HMA_1"/>
    <property type="match status" value="1"/>
</dbReference>
<dbReference type="PDB" id="4A46">
    <property type="method" value="X-ray"/>
    <property type="resolution" value="1.85 A"/>
    <property type="chains" value="A/B/C/D=2-64"/>
</dbReference>
<dbReference type="KEGG" id="syn:ssr2857"/>
<evidence type="ECO:0000313" key="3">
    <source>
        <dbReference type="EMBL" id="BAA17240.1"/>
    </source>
</evidence>
<reference evidence="11" key="6">
    <citation type="journal article" date="2013" name="Chem. Commun. (Camb.)">
        <title>Crosstalk between Cu(I) and Zn(II) homeostasis via Atx1 and cognate domains.</title>
        <authorList>
            <person name="Badarau A."/>
            <person name="Basle A."/>
            <person name="Firbank S.J."/>
            <person name="Dennison C."/>
        </authorList>
    </citation>
    <scope>X-RAY CRYSTALLOGRAPHY (1.85 ANGSTROMS) OF 2-64 IN COMPLEX WITH ZN(2+)</scope>
</reference>
<evidence type="ECO:0007829" key="7">
    <source>
        <dbReference type="PDB" id="2XMK"/>
    </source>
</evidence>
<reference evidence="12" key="5">
    <citation type="journal article" date="2013" name="Biochemistry">
        <title>Investigating the role of zinc and copper binding motifs of trafficking sites in the cyanobacterium Synechocystis PCC 6803.</title>
        <authorList>
            <person name="Badarau A."/>
            <person name="Basle A."/>
            <person name="Firbank S.J."/>
            <person name="Dennison C."/>
        </authorList>
    </citation>
    <scope>X-RAY CRYSTALLOGRAPHY (1.90 ANGSTROMS) OF 2-64 IN COMPLEX WITH ZINC</scope>
</reference>
<feature type="binding site" evidence="8 10">
    <location>
        <position position="12"/>
    </location>
    <ligand>
        <name>Cu(+)</name>
        <dbReference type="ChEBI" id="CHEBI:49552"/>
        <label>1</label>
    </ligand>
</feature>
<evidence type="ECO:0007829" key="12">
    <source>
        <dbReference type="PDB" id="4A47"/>
    </source>
</evidence>
<dbReference type="PDBsum" id="2XMV"/>
<dbReference type="PDBsum" id="2XMM"/>
<evidence type="ECO:0000256" key="1">
    <source>
        <dbReference type="ARBA" id="ARBA00022723"/>
    </source>
</evidence>
<dbReference type="PDBsum" id="2XMU"/>
<evidence type="ECO:0007829" key="11">
    <source>
        <dbReference type="PDB" id="4A46"/>
    </source>
</evidence>
<evidence type="ECO:0007829" key="10">
    <source>
        <dbReference type="PDB" id="2XMV"/>
    </source>
</evidence>
<dbReference type="PDBsum" id="4A46"/>
<name>P73213_SYNY3</name>
<accession>P73213</accession>
<dbReference type="EnsemblBacteria" id="BAA17240">
    <property type="protein sequence ID" value="BAA17240"/>
    <property type="gene ID" value="BAA17240"/>
</dbReference>
<dbReference type="SMR" id="P73213"/>
<dbReference type="Pfam" id="PF00403">
    <property type="entry name" value="HMA"/>
    <property type="match status" value="1"/>
</dbReference>
<evidence type="ECO:0007829" key="9">
    <source>
        <dbReference type="PDB" id="2XMU"/>
    </source>
</evidence>
<dbReference type="InterPro" id="IPR036163">
    <property type="entry name" value="HMA_dom_sf"/>
</dbReference>
<feature type="binding site" evidence="9">
    <location>
        <position position="12"/>
    </location>
    <ligand>
        <name>Cu(+)</name>
        <dbReference type="ChEBI" id="CHEBI:49552"/>
        <label>2</label>
    </ligand>
</feature>
<dbReference type="SUPFAM" id="SSF55008">
    <property type="entry name" value="HMA, heavy metal-associated domain"/>
    <property type="match status" value="1"/>
</dbReference>
<dbReference type="PDB" id="2XMJ">
    <property type="method" value="X-ray"/>
    <property type="resolution" value="1.08 A"/>
    <property type="chains" value="A/B=1-64"/>
</dbReference>
<dbReference type="Proteomes" id="UP000001425">
    <property type="component" value="Chromosome"/>
</dbReference>
<dbReference type="PDBsum" id="2XMK"/>
<keyword evidence="5 6" id="KW-0002">3D-structure</keyword>
<dbReference type="AlphaFoldDB" id="P73213"/>
<dbReference type="eggNOG" id="COG2608">
    <property type="taxonomic scope" value="Bacteria"/>
</dbReference>
<evidence type="ECO:0000259" key="2">
    <source>
        <dbReference type="PROSITE" id="PS50846"/>
    </source>
</evidence>
<feature type="domain" description="HMA" evidence="2">
    <location>
        <begin position="1"/>
        <end position="64"/>
    </location>
</feature>
<dbReference type="PDB" id="2XMV">
    <property type="method" value="X-ray"/>
    <property type="resolution" value="1.80 A"/>
    <property type="chains" value="A/B/C/D/E/F=1-64"/>
</dbReference>
<dbReference type="InterPro" id="IPR017969">
    <property type="entry name" value="Heavy-metal-associated_CS"/>
</dbReference>
<dbReference type="PDBsum" id="1SB6"/>
<dbReference type="InParanoid" id="P73213"/>
<evidence type="ECO:0000313" key="4">
    <source>
        <dbReference type="Proteomes" id="UP000001425"/>
    </source>
</evidence>
<dbReference type="PDB" id="1SB6">
    <property type="method" value="NMR"/>
    <property type="chains" value="A=1-64"/>
</dbReference>
<reference evidence="5" key="3">
    <citation type="journal article" date="2004" name="J. Biol. Chem.">
        <title>Solution structures of a cyanobacterial metallochaperone: insight into an atypical copper-binding motif.</title>
        <authorList>
            <person name="Banci L."/>
            <person name="Bertini I."/>
            <person name="Ciofi-Baffoni S."/>
            <person name="Su X.C."/>
            <person name="Borrelly G.P."/>
            <person name="Robinson N.J."/>
        </authorList>
    </citation>
    <scope>STRUCTURE BY NMR</scope>
</reference>
<dbReference type="PROSITE" id="PS50846">
    <property type="entry name" value="HMA_2"/>
    <property type="match status" value="1"/>
</dbReference>
<reference evidence="6 7" key="4">
    <citation type="journal article" date="2010" name="Biochemistry">
        <title>Visualizing the metal-binding versatility of copper trafficking sites .</title>
        <authorList>
            <person name="Badarau A."/>
            <person name="Firbank S.J."/>
            <person name="McCarthy A.A."/>
            <person name="Banfield M.J."/>
            <person name="Dennison C."/>
        </authorList>
    </citation>
    <scope>X-RAY CRYSTALLOGRAPHY (1.08 ANGSTROMS) IN COMPLEX WITH CU(+) AND CU(2+)</scope>
</reference>
<dbReference type="PDB" id="2XMK">
    <property type="method" value="X-ray"/>
    <property type="resolution" value="1.35 A"/>
    <property type="chains" value="A/B=1-64"/>
</dbReference>
<sequence length="64" mass="6686">MTIQLTVPTIACEACAEAVTKAVQNEDAQATVQVDLTSKKVTITSALGEEQLRTAIASAGHEVE</sequence>
<protein>
    <submittedName>
        <fullName evidence="3">Ssr2857 protein</fullName>
    </submittedName>
</protein>
<dbReference type="DIP" id="DIP-35106N"/>
<feature type="binding site" evidence="8 10">
    <location>
        <position position="15"/>
    </location>
    <ligand>
        <name>Cu(+)</name>
        <dbReference type="ChEBI" id="CHEBI:49552"/>
        <label>1</label>
    </ligand>
</feature>
<dbReference type="FunFam" id="3.30.70.100:FF:000118">
    <property type="entry name" value="Ssr2857 protein"/>
    <property type="match status" value="1"/>
</dbReference>
<dbReference type="PDB" id="2XMU">
    <property type="method" value="X-ray"/>
    <property type="resolution" value="1.75 A"/>
    <property type="chains" value="A/B=1-64"/>
</dbReference>
<feature type="binding site" evidence="11 12">
    <location>
        <position position="15"/>
    </location>
    <ligand>
        <name>Zn(2+)</name>
        <dbReference type="ChEBI" id="CHEBI:29105"/>
    </ligand>
</feature>
<dbReference type="IntAct" id="P73213">
    <property type="interactions" value="2"/>
</dbReference>
<reference evidence="3 4" key="1">
    <citation type="journal article" date="1995" name="DNA Res.">
        <title>Sequence analysis of the genome of the unicellular cyanobacterium Synechocystis sp. strain PCC6803. I. Sequence features in the 1 Mb region from map positions 64% to 92% of the genome.</title>
        <authorList>
            <person name="Kaneko T."/>
            <person name="Tanaka A."/>
            <person name="Sato S."/>
            <person name="Kotani H."/>
            <person name="Sazuka T."/>
            <person name="Miyajima N."/>
            <person name="Sugiura M."/>
            <person name="Tabata S."/>
        </authorList>
    </citation>
    <scope>NUCLEOTIDE SEQUENCE [LARGE SCALE GENOMIC DNA]</scope>
    <source>
        <strain evidence="4">ATCC 27184 / PCC 6803 / Kazusa</strain>
    </source>
</reference>
<dbReference type="EvolutionaryTrace" id="P73213"/>
<keyword evidence="1 6" id="KW-0479">Metal-binding</keyword>
<dbReference type="GO" id="GO:0005507">
    <property type="term" value="F:copper ion binding"/>
    <property type="evidence" value="ECO:0000314"/>
    <property type="project" value="UniProtKB"/>
</dbReference>
<comment type="interaction">
    <interactant intactId="EBI-904975">
        <id>P73213</id>
    </interactant>
    <interactant intactId="EBI-905009">
        <id>P74512</id>
        <label>slr1950</label>
    </interactant>
    <organismsDiffer>false</organismsDiffer>
    <experiments>3</experiments>
</comment>
<dbReference type="Gene3D" id="3.30.70.100">
    <property type="match status" value="1"/>
</dbReference>
<feature type="binding site" evidence="11 12">
    <location>
        <position position="12"/>
    </location>
    <ligand>
        <name>Zn(2+)</name>
        <dbReference type="ChEBI" id="CHEBI:29105"/>
    </ligand>
</feature>
<feature type="binding site" evidence="6 7">
    <location>
        <position position="12"/>
    </location>
    <ligand>
        <name>Cu(2+)</name>
        <dbReference type="ChEBI" id="CHEBI:29036"/>
    </ligand>
</feature>
<dbReference type="PDB" id="2XMT">
    <property type="method" value="X-ray"/>
    <property type="resolution" value="1.50 A"/>
    <property type="chains" value="A/B=1-64"/>
</dbReference>
<dbReference type="PDBsum" id="2XMT"/>
<feature type="binding site" evidence="6 7">
    <location>
        <position position="15"/>
    </location>
    <ligand>
        <name>Cu(2+)</name>
        <dbReference type="ChEBI" id="CHEBI:29036"/>
    </ligand>
</feature>